<reference evidence="2" key="2">
    <citation type="submission" date="2021-08" db="EMBL/GenBank/DDBJ databases">
        <authorList>
            <person name="Tani A."/>
            <person name="Ola A."/>
            <person name="Ogura Y."/>
            <person name="Katsura K."/>
            <person name="Hayashi T."/>
        </authorList>
    </citation>
    <scope>NUCLEOTIDE SEQUENCE</scope>
    <source>
        <strain evidence="2">DSM 14458</strain>
    </source>
</reference>
<keyword evidence="3" id="KW-1185">Reference proteome</keyword>
<dbReference type="RefSeq" id="WP_137829402.1">
    <property type="nucleotide sequence ID" value="NZ_BPRE01000003.1"/>
</dbReference>
<dbReference type="EMBL" id="BPRE01000003">
    <property type="protein sequence ID" value="GJE74816.1"/>
    <property type="molecule type" value="Genomic_DNA"/>
</dbReference>
<feature type="chain" id="PRO_5046378991" evidence="1">
    <location>
        <begin position="26"/>
        <end position="130"/>
    </location>
</feature>
<comment type="caution">
    <text evidence="2">The sequence shown here is derived from an EMBL/GenBank/DDBJ whole genome shotgun (WGS) entry which is preliminary data.</text>
</comment>
<organism evidence="2 3">
    <name type="scientific">Methylorubrum suomiense</name>
    <dbReference type="NCBI Taxonomy" id="144191"/>
    <lineage>
        <taxon>Bacteria</taxon>
        <taxon>Pseudomonadati</taxon>
        <taxon>Pseudomonadota</taxon>
        <taxon>Alphaproteobacteria</taxon>
        <taxon>Hyphomicrobiales</taxon>
        <taxon>Methylobacteriaceae</taxon>
        <taxon>Methylorubrum</taxon>
    </lineage>
</organism>
<feature type="signal peptide" evidence="1">
    <location>
        <begin position="1"/>
        <end position="25"/>
    </location>
</feature>
<name>A0ABQ4URH6_9HYPH</name>
<evidence type="ECO:0000313" key="3">
    <source>
        <dbReference type="Proteomes" id="UP001055093"/>
    </source>
</evidence>
<protein>
    <submittedName>
        <fullName evidence="2">Uncharacterized protein</fullName>
    </submittedName>
</protein>
<keyword evidence="1" id="KW-0732">Signal</keyword>
<reference evidence="2" key="1">
    <citation type="journal article" date="2021" name="Front. Microbiol.">
        <title>Comprehensive Comparative Genomics and Phenotyping of Methylobacterium Species.</title>
        <authorList>
            <person name="Alessa O."/>
            <person name="Ogura Y."/>
            <person name="Fujitani Y."/>
            <person name="Takami H."/>
            <person name="Hayashi T."/>
            <person name="Sahin N."/>
            <person name="Tani A."/>
        </authorList>
    </citation>
    <scope>NUCLEOTIDE SEQUENCE</scope>
    <source>
        <strain evidence="2">DSM 14458</strain>
    </source>
</reference>
<accession>A0ABQ4URH6</accession>
<gene>
    <name evidence="2" type="ORF">BGCPKDLD_1389</name>
</gene>
<evidence type="ECO:0000313" key="2">
    <source>
        <dbReference type="EMBL" id="GJE74816.1"/>
    </source>
</evidence>
<sequence>MSVRGSRLALCLTASVMFSAGPALAQDGSLAETVLGQVMKARATLQAQCGFDILRESPLGDLSCKSGTRTAVEAWDAALTESGLAASDRAGTAERLGLLPAPEDEPAGIWRADPKDVARLIANLRLKAGG</sequence>
<dbReference type="Proteomes" id="UP001055093">
    <property type="component" value="Unassembled WGS sequence"/>
</dbReference>
<proteinExistence type="predicted"/>
<evidence type="ECO:0000256" key="1">
    <source>
        <dbReference type="SAM" id="SignalP"/>
    </source>
</evidence>